<evidence type="ECO:0000313" key="3">
    <source>
        <dbReference type="EMBL" id="GAF67909.1"/>
    </source>
</evidence>
<feature type="non-terminal residue" evidence="3">
    <location>
        <position position="357"/>
    </location>
</feature>
<dbReference type="PROSITE" id="PS50005">
    <property type="entry name" value="TPR"/>
    <property type="match status" value="7"/>
</dbReference>
<dbReference type="SMART" id="SM00028">
    <property type="entry name" value="TPR"/>
    <property type="match status" value="9"/>
</dbReference>
<dbReference type="InterPro" id="IPR019734">
    <property type="entry name" value="TPR_rpt"/>
</dbReference>
<dbReference type="PANTHER" id="PTHR45586">
    <property type="entry name" value="TPR REPEAT-CONTAINING PROTEIN PA4667"/>
    <property type="match status" value="1"/>
</dbReference>
<gene>
    <name evidence="3" type="ORF">S01H1_16871</name>
</gene>
<comment type="caution">
    <text evidence="3">The sequence shown here is derived from an EMBL/GenBank/DDBJ whole genome shotgun (WGS) entry which is preliminary data.</text>
</comment>
<proteinExistence type="predicted"/>
<dbReference type="PANTHER" id="PTHR45586:SF1">
    <property type="entry name" value="LIPOPOLYSACCHARIDE ASSEMBLY PROTEIN B"/>
    <property type="match status" value="1"/>
</dbReference>
<dbReference type="EMBL" id="BARS01008908">
    <property type="protein sequence ID" value="GAF67909.1"/>
    <property type="molecule type" value="Genomic_DNA"/>
</dbReference>
<evidence type="ECO:0000256" key="2">
    <source>
        <dbReference type="ARBA" id="ARBA00022803"/>
    </source>
</evidence>
<name>X0RG88_9ZZZZ</name>
<accession>X0RG88</accession>
<dbReference type="Pfam" id="PF13432">
    <property type="entry name" value="TPR_16"/>
    <property type="match status" value="2"/>
</dbReference>
<organism evidence="3">
    <name type="scientific">marine sediment metagenome</name>
    <dbReference type="NCBI Taxonomy" id="412755"/>
    <lineage>
        <taxon>unclassified sequences</taxon>
        <taxon>metagenomes</taxon>
        <taxon>ecological metagenomes</taxon>
    </lineage>
</organism>
<protein>
    <submittedName>
        <fullName evidence="3">Uncharacterized protein</fullName>
    </submittedName>
</protein>
<evidence type="ECO:0000256" key="1">
    <source>
        <dbReference type="ARBA" id="ARBA00022737"/>
    </source>
</evidence>
<dbReference type="InterPro" id="IPR011990">
    <property type="entry name" value="TPR-like_helical_dom_sf"/>
</dbReference>
<reference evidence="3" key="1">
    <citation type="journal article" date="2014" name="Front. Microbiol.">
        <title>High frequency of phylogenetically diverse reductive dehalogenase-homologous genes in deep subseafloor sedimentary metagenomes.</title>
        <authorList>
            <person name="Kawai M."/>
            <person name="Futagami T."/>
            <person name="Toyoda A."/>
            <person name="Takaki Y."/>
            <person name="Nishi S."/>
            <person name="Hori S."/>
            <person name="Arai W."/>
            <person name="Tsubouchi T."/>
            <person name="Morono Y."/>
            <person name="Uchiyama I."/>
            <person name="Ito T."/>
            <person name="Fujiyama A."/>
            <person name="Inagaki F."/>
            <person name="Takami H."/>
        </authorList>
    </citation>
    <scope>NUCLEOTIDE SEQUENCE</scope>
    <source>
        <strain evidence="3">Expedition CK06-06</strain>
    </source>
</reference>
<dbReference type="InterPro" id="IPR051012">
    <property type="entry name" value="CellSynth/LPSAsmb/PSIAsmb"/>
</dbReference>
<dbReference type="Gene3D" id="1.25.40.10">
    <property type="entry name" value="Tetratricopeptide repeat domain"/>
    <property type="match status" value="1"/>
</dbReference>
<keyword evidence="2" id="KW-0802">TPR repeat</keyword>
<dbReference type="Pfam" id="PF14559">
    <property type="entry name" value="TPR_19"/>
    <property type="match status" value="3"/>
</dbReference>
<sequence>IADMPGEFWAYEMLGIYYVEAGETDRAAQIVEQFMEQVRTGPSFLKAQLLLARIHYRKQNLDKALELADEILQENPADAAAHRLKGGILLLRGDFQGAITEYRAVLRQDPQNIQASLYIARAHLLDGEMSLAENTYKKILEMHPNEQRAHFGLVEVYRRKGETTAAKRQLEMVLEVNPDDTETLMRLGDMALSMQDTEAAHEYFNRLSALHPDSGHYNYYKEGMVKLLEGKDAEAASLFEKSLQVDPDFIPALNQLINMLVKEKRLEKAFQRCRDQIARSPDNPRYYVLLGKLYMMKDDHDGARKAFEEGLEIDPSSPDVLLSLAKLAKLSGSLDEAIARYQSLMEKYPKNLGVALV</sequence>
<feature type="non-terminal residue" evidence="3">
    <location>
        <position position="1"/>
    </location>
</feature>
<dbReference type="AlphaFoldDB" id="X0RG88"/>
<keyword evidence="1" id="KW-0677">Repeat</keyword>
<dbReference type="SUPFAM" id="SSF48452">
    <property type="entry name" value="TPR-like"/>
    <property type="match status" value="1"/>
</dbReference>